<gene>
    <name evidence="5" type="primary">LOC106125092</name>
</gene>
<dbReference type="PANTHER" id="PTHR12236">
    <property type="entry name" value="STRUCTURAL CONTITUENT OF CUTICLE"/>
    <property type="match status" value="1"/>
</dbReference>
<dbReference type="InterPro" id="IPR000618">
    <property type="entry name" value="Insect_cuticle"/>
</dbReference>
<evidence type="ECO:0000256" key="4">
    <source>
        <dbReference type="SAM" id="SignalP"/>
    </source>
</evidence>
<keyword evidence="1 3" id="KW-0193">Cuticle</keyword>
<dbReference type="Proteomes" id="UP000694872">
    <property type="component" value="Unplaced"/>
</dbReference>
<protein>
    <submittedName>
        <fullName evidence="5">LIM domain-containing protein A-like</fullName>
    </submittedName>
</protein>
<dbReference type="GO" id="GO:0005615">
    <property type="term" value="C:extracellular space"/>
    <property type="evidence" value="ECO:0007669"/>
    <property type="project" value="TreeGrafter"/>
</dbReference>
<keyword evidence="2 4" id="KW-0732">Signal</keyword>
<feature type="signal peptide" evidence="4">
    <location>
        <begin position="1"/>
        <end position="17"/>
    </location>
</feature>
<dbReference type="GO" id="GO:0031012">
    <property type="term" value="C:extracellular matrix"/>
    <property type="evidence" value="ECO:0007669"/>
    <property type="project" value="TreeGrafter"/>
</dbReference>
<dbReference type="GO" id="GO:0042302">
    <property type="term" value="F:structural constituent of cuticle"/>
    <property type="evidence" value="ECO:0007669"/>
    <property type="project" value="UniProtKB-UniRule"/>
</dbReference>
<dbReference type="PROSITE" id="PS51155">
    <property type="entry name" value="CHIT_BIND_RR_2"/>
    <property type="match status" value="2"/>
</dbReference>
<name>A0AAJ7EHJ5_PAPXU</name>
<evidence type="ECO:0000256" key="2">
    <source>
        <dbReference type="ARBA" id="ARBA00022729"/>
    </source>
</evidence>
<sequence length="430" mass="48696">MISKVLCIAALAAVAVAYHDNGHGHGHAFSSQHISRHDGPAEVVHVQGHDGKGHGHDGGHGHGSIDYYAHPKYEFDYKVEDPHTGDKKHQHEYRDGDVVKGVYSLHEPDGSVRVVEYHGDKHSGFHADVKHSTHHIVPKHESLNGYIKSLVIAVATVLALASGQHNGYGYGRGHAQSSQSIVLQQNHGQIHRAPAVVLQHQPTHYTGHYDNHQDYYAAPHYAFEYSVADHHTGDIKSQHETREGDAVQGAYSLHEADDLTPSYTVRVTLLMLCQYNTIINYCDLSLIISTIRYTVQLFTRMFSKMIVLAFALVMVAHLHAYEHAYSSNHISRHDGHHHEVHHGHEHHHHHDYYTHPKYEFEYKVEDHHTGDIKSQHEHRDGDVVKGGYSLHQPDGSVRHVEYHGDDHSGFHADVKYSTHHIVPKHYHHHY</sequence>
<dbReference type="PANTHER" id="PTHR12236:SF95">
    <property type="entry name" value="CUTICULAR PROTEIN 76BD, ISOFORM C-RELATED"/>
    <property type="match status" value="1"/>
</dbReference>
<dbReference type="AlphaFoldDB" id="A0AAJ7EHJ5"/>
<dbReference type="RefSeq" id="XP_013177626.1">
    <property type="nucleotide sequence ID" value="XM_013322172.1"/>
</dbReference>
<evidence type="ECO:0000313" key="5">
    <source>
        <dbReference type="RefSeq" id="XP_013177626.1"/>
    </source>
</evidence>
<proteinExistence type="predicted"/>
<accession>A0AAJ7EHJ5</accession>
<feature type="chain" id="PRO_5042526892" evidence="4">
    <location>
        <begin position="18"/>
        <end position="430"/>
    </location>
</feature>
<dbReference type="Pfam" id="PF00379">
    <property type="entry name" value="Chitin_bind_4"/>
    <property type="match status" value="3"/>
</dbReference>
<reference evidence="5" key="1">
    <citation type="submission" date="2025-08" db="UniProtKB">
        <authorList>
            <consortium name="RefSeq"/>
        </authorList>
    </citation>
    <scope>IDENTIFICATION</scope>
</reference>
<dbReference type="KEGG" id="pxu:106125092"/>
<evidence type="ECO:0000256" key="1">
    <source>
        <dbReference type="ARBA" id="ARBA00022460"/>
    </source>
</evidence>
<dbReference type="InterPro" id="IPR051217">
    <property type="entry name" value="Insect_Cuticle_Struc_Prot"/>
</dbReference>
<dbReference type="GeneID" id="106125092"/>
<organism evidence="5">
    <name type="scientific">Papilio xuthus</name>
    <name type="common">Asian swallowtail butterfly</name>
    <dbReference type="NCBI Taxonomy" id="66420"/>
    <lineage>
        <taxon>Eukaryota</taxon>
        <taxon>Metazoa</taxon>
        <taxon>Ecdysozoa</taxon>
        <taxon>Arthropoda</taxon>
        <taxon>Hexapoda</taxon>
        <taxon>Insecta</taxon>
        <taxon>Pterygota</taxon>
        <taxon>Neoptera</taxon>
        <taxon>Endopterygota</taxon>
        <taxon>Lepidoptera</taxon>
        <taxon>Glossata</taxon>
        <taxon>Ditrysia</taxon>
        <taxon>Papilionoidea</taxon>
        <taxon>Papilionidae</taxon>
        <taxon>Papilioninae</taxon>
        <taxon>Papilio</taxon>
    </lineage>
</organism>
<evidence type="ECO:0000256" key="3">
    <source>
        <dbReference type="PROSITE-ProRule" id="PRU00497"/>
    </source>
</evidence>
<dbReference type="PRINTS" id="PR00947">
    <property type="entry name" value="CUTICLE"/>
</dbReference>